<keyword evidence="7 13" id="KW-1133">Transmembrane helix</keyword>
<evidence type="ECO:0000256" key="3">
    <source>
        <dbReference type="ARBA" id="ARBA00010663"/>
    </source>
</evidence>
<proteinExistence type="inferred from homology"/>
<comment type="similarity">
    <text evidence="3 13">Belongs to the G-protein coupled receptor 1 family.</text>
</comment>
<comment type="subcellular location">
    <subcellularLocation>
        <location evidence="2 13">Cell membrane</location>
        <topology evidence="2 13">Multi-pass membrane protein</topology>
    </subcellularLocation>
</comment>
<feature type="transmembrane region" description="Helical" evidence="13">
    <location>
        <begin position="235"/>
        <end position="259"/>
    </location>
</feature>
<evidence type="ECO:0000313" key="16">
    <source>
        <dbReference type="Proteomes" id="UP000694547"/>
    </source>
</evidence>
<evidence type="ECO:0000256" key="11">
    <source>
        <dbReference type="ARBA" id="ARBA00023180"/>
    </source>
</evidence>
<evidence type="ECO:0000256" key="4">
    <source>
        <dbReference type="ARBA" id="ARBA00022475"/>
    </source>
</evidence>
<keyword evidence="10 13" id="KW-0675">Receptor</keyword>
<keyword evidence="9 13" id="KW-0472">Membrane</keyword>
<keyword evidence="16" id="KW-1185">Reference proteome</keyword>
<feature type="transmembrane region" description="Helical" evidence="13">
    <location>
        <begin position="179"/>
        <end position="206"/>
    </location>
</feature>
<dbReference type="GO" id="GO:0019236">
    <property type="term" value="P:response to pheromone"/>
    <property type="evidence" value="ECO:0007669"/>
    <property type="project" value="UniProtKB-KW"/>
</dbReference>
<dbReference type="GO" id="GO:0007606">
    <property type="term" value="P:sensory perception of chemical stimulus"/>
    <property type="evidence" value="ECO:0007669"/>
    <property type="project" value="UniProtKB-ARBA"/>
</dbReference>
<dbReference type="Proteomes" id="UP000694547">
    <property type="component" value="Chromosome 1"/>
</dbReference>
<dbReference type="Gene3D" id="1.20.1070.10">
    <property type="entry name" value="Rhodopsin 7-helix transmembrane proteins"/>
    <property type="match status" value="1"/>
</dbReference>
<reference evidence="15" key="3">
    <citation type="submission" date="2025-09" db="UniProtKB">
        <authorList>
            <consortium name="Ensembl"/>
        </authorList>
    </citation>
    <scope>IDENTIFICATION</scope>
</reference>
<evidence type="ECO:0000256" key="1">
    <source>
        <dbReference type="ARBA" id="ARBA00003878"/>
    </source>
</evidence>
<feature type="transmembrane region" description="Helical" evidence="13">
    <location>
        <begin position="127"/>
        <end position="148"/>
    </location>
</feature>
<feature type="transmembrane region" description="Helical" evidence="13">
    <location>
        <begin position="85"/>
        <end position="107"/>
    </location>
</feature>
<evidence type="ECO:0000313" key="15">
    <source>
        <dbReference type="Ensembl" id="ENSPEMP00000033811.1"/>
    </source>
</evidence>
<evidence type="ECO:0000256" key="9">
    <source>
        <dbReference type="ARBA" id="ARBA00023136"/>
    </source>
</evidence>
<keyword evidence="11" id="KW-0325">Glycoprotein</keyword>
<dbReference type="GO" id="GO:0005886">
    <property type="term" value="C:plasma membrane"/>
    <property type="evidence" value="ECO:0007669"/>
    <property type="project" value="UniProtKB-SubCell"/>
</dbReference>
<evidence type="ECO:0000256" key="10">
    <source>
        <dbReference type="ARBA" id="ARBA00023170"/>
    </source>
</evidence>
<dbReference type="InterPro" id="IPR017452">
    <property type="entry name" value="GPCR_Rhodpsn_7TM"/>
</dbReference>
<keyword evidence="12 13" id="KW-0807">Transducer</keyword>
<dbReference type="Pfam" id="PF03402">
    <property type="entry name" value="V1R"/>
    <property type="match status" value="1"/>
</dbReference>
<dbReference type="GeneTree" id="ENSGT00960000186612"/>
<dbReference type="Ensembl" id="ENSPEMT00000035108.1">
    <property type="protein sequence ID" value="ENSPEMP00000033811.1"/>
    <property type="gene ID" value="ENSPEMG00000028275.1"/>
</dbReference>
<dbReference type="GO" id="GO:0016503">
    <property type="term" value="F:pheromone receptor activity"/>
    <property type="evidence" value="ECO:0007669"/>
    <property type="project" value="InterPro"/>
</dbReference>
<dbReference type="AlphaFoldDB" id="A0A8C8UK43"/>
<dbReference type="SUPFAM" id="SSF81321">
    <property type="entry name" value="Family A G protein-coupled receptor-like"/>
    <property type="match status" value="1"/>
</dbReference>
<protein>
    <recommendedName>
        <fullName evidence="13">Vomeronasal type-1 receptor</fullName>
    </recommendedName>
</protein>
<keyword evidence="5 13" id="KW-0589">Pheromone response</keyword>
<dbReference type="PRINTS" id="PR01534">
    <property type="entry name" value="VOMERONASL1R"/>
</dbReference>
<accession>A0A8C8UK43</accession>
<name>A0A8C8UK43_PERMB</name>
<evidence type="ECO:0000256" key="13">
    <source>
        <dbReference type="RuleBase" id="RU364061"/>
    </source>
</evidence>
<dbReference type="FunFam" id="1.20.1070.10:FF:000033">
    <property type="entry name" value="Vomeronasal type-1 receptor"/>
    <property type="match status" value="1"/>
</dbReference>
<evidence type="ECO:0000256" key="7">
    <source>
        <dbReference type="ARBA" id="ARBA00022989"/>
    </source>
</evidence>
<keyword evidence="4 13" id="KW-1003">Cell membrane</keyword>
<evidence type="ECO:0000256" key="5">
    <source>
        <dbReference type="ARBA" id="ARBA00022507"/>
    </source>
</evidence>
<evidence type="ECO:0000256" key="6">
    <source>
        <dbReference type="ARBA" id="ARBA00022692"/>
    </source>
</evidence>
<evidence type="ECO:0000256" key="2">
    <source>
        <dbReference type="ARBA" id="ARBA00004651"/>
    </source>
</evidence>
<dbReference type="InterPro" id="IPR004072">
    <property type="entry name" value="Vmron_rcpt_1"/>
</dbReference>
<comment type="function">
    <text evidence="1">Putative pheromone receptor.</text>
</comment>
<reference evidence="15 16" key="1">
    <citation type="submission" date="2018-10" db="EMBL/GenBank/DDBJ databases">
        <title>Improved assembly of the deer mouse Peromyscus maniculatus genome.</title>
        <authorList>
            <person name="Lassance J.-M."/>
            <person name="Hoekstra H.E."/>
        </authorList>
    </citation>
    <scope>NUCLEOTIDE SEQUENCE [LARGE SCALE GENOMIC DNA]</scope>
</reference>
<keyword evidence="8 13" id="KW-0297">G-protein coupled receptor</keyword>
<dbReference type="PROSITE" id="PS50262">
    <property type="entry name" value="G_PROTEIN_RECEP_F1_2"/>
    <property type="match status" value="1"/>
</dbReference>
<reference evidence="15" key="2">
    <citation type="submission" date="2025-08" db="UniProtKB">
        <authorList>
            <consortium name="Ensembl"/>
        </authorList>
    </citation>
    <scope>IDENTIFICATION</scope>
</reference>
<keyword evidence="6 13" id="KW-0812">Transmembrane</keyword>
<evidence type="ECO:0000259" key="14">
    <source>
        <dbReference type="PROSITE" id="PS50262"/>
    </source>
</evidence>
<organism evidence="15 16">
    <name type="scientific">Peromyscus maniculatus bairdii</name>
    <name type="common">Prairie deer mouse</name>
    <dbReference type="NCBI Taxonomy" id="230844"/>
    <lineage>
        <taxon>Eukaryota</taxon>
        <taxon>Metazoa</taxon>
        <taxon>Chordata</taxon>
        <taxon>Craniata</taxon>
        <taxon>Vertebrata</taxon>
        <taxon>Euteleostomi</taxon>
        <taxon>Mammalia</taxon>
        <taxon>Eutheria</taxon>
        <taxon>Euarchontoglires</taxon>
        <taxon>Glires</taxon>
        <taxon>Rodentia</taxon>
        <taxon>Myomorpha</taxon>
        <taxon>Muroidea</taxon>
        <taxon>Cricetidae</taxon>
        <taxon>Neotominae</taxon>
        <taxon>Peromyscus</taxon>
    </lineage>
</organism>
<evidence type="ECO:0000256" key="12">
    <source>
        <dbReference type="ARBA" id="ARBA00023224"/>
    </source>
</evidence>
<sequence length="306" mass="34365">MASHTLAGTLFTVQTVAGISANFSLLYHYVSLCVTGFRFKSTDVIVQNLTVANCLIMLSKGILQTMTAVGVKYFLHEFGCISILYIYRVARGVSIATTCILSVFQAIKMSPMNSSCKKLKAKAPQYVDVSIFLCWILYMCVNLIFPLYNHSKWNFKNITWKLDSGYCSAGLQDGITGSLYIVLLLLPEVSFSGLMLWSSTTMVCILHRHRKQMQHIHKARLSSRPSPEARATQSILALVCTFVSFYTLSSTFYAYIAAFNISSKWLVNTSALISTCFPTISPLVLMNRDLTLTRLWIKIRQSVRCM</sequence>
<evidence type="ECO:0000256" key="8">
    <source>
        <dbReference type="ARBA" id="ARBA00023040"/>
    </source>
</evidence>
<feature type="domain" description="G-protein coupled receptors family 1 profile" evidence="14">
    <location>
        <begin position="21"/>
        <end position="285"/>
    </location>
</feature>
<dbReference type="PANTHER" id="PTHR24062">
    <property type="entry name" value="VOMERONASAL TYPE-1 RECEPTOR"/>
    <property type="match status" value="1"/>
</dbReference>
<feature type="transmembrane region" description="Helical" evidence="13">
    <location>
        <begin position="265"/>
        <end position="285"/>
    </location>
</feature>